<dbReference type="OrthoDB" id="982063at2"/>
<dbReference type="EMBL" id="JMIH01000016">
    <property type="protein sequence ID" value="KEO74009.1"/>
    <property type="molecule type" value="Genomic_DNA"/>
</dbReference>
<feature type="region of interest" description="Disordered" evidence="1">
    <location>
        <begin position="1"/>
        <end position="49"/>
    </location>
</feature>
<dbReference type="PROSITE" id="PS51724">
    <property type="entry name" value="SPOR"/>
    <property type="match status" value="1"/>
</dbReference>
<dbReference type="InterPro" id="IPR007730">
    <property type="entry name" value="SPOR-like_dom"/>
</dbReference>
<sequence>MAYKDNQDKHSKTDEDKDYGLPKVEIVPLSSRSPQSVSENDNKPDLVKPKTIIADEESVSSNEPIIHETVKSKPAFKAQPSLEAREKQSNYRVWIILSLVLLLIFAGIFWYWNNIAEQDTRQPEPITTPIEPEKVLEPEIVEDDAETVEEVPETFTLTTIKSRAAAPRYFVVVGSFIDEDMALDYSNKLNRQQKNTYLVYPYGEIAYYRLAIGEYESLVQAVEVLEAHQENYKENLWVLKY</sequence>
<dbReference type="InterPro" id="IPR036680">
    <property type="entry name" value="SPOR-like_sf"/>
</dbReference>
<evidence type="ECO:0000256" key="2">
    <source>
        <dbReference type="SAM" id="Phobius"/>
    </source>
</evidence>
<dbReference type="eggNOG" id="COG3087">
    <property type="taxonomic scope" value="Bacteria"/>
</dbReference>
<dbReference type="GO" id="GO:0042834">
    <property type="term" value="F:peptidoglycan binding"/>
    <property type="evidence" value="ECO:0007669"/>
    <property type="project" value="InterPro"/>
</dbReference>
<dbReference type="SUPFAM" id="SSF110997">
    <property type="entry name" value="Sporulation related repeat"/>
    <property type="match status" value="1"/>
</dbReference>
<dbReference type="STRING" id="1048983.EL17_07610"/>
<evidence type="ECO:0000313" key="4">
    <source>
        <dbReference type="EMBL" id="KEO74009.1"/>
    </source>
</evidence>
<gene>
    <name evidence="4" type="ORF">EL17_07610</name>
</gene>
<dbReference type="Gene3D" id="3.30.70.1070">
    <property type="entry name" value="Sporulation related repeat"/>
    <property type="match status" value="1"/>
</dbReference>
<reference evidence="4 5" key="1">
    <citation type="submission" date="2014-04" db="EMBL/GenBank/DDBJ databases">
        <title>Characterization and application of a salt tolerant electro-active bacterium.</title>
        <authorList>
            <person name="Yang L."/>
            <person name="Wei S."/>
            <person name="Tay Q.X.M."/>
        </authorList>
    </citation>
    <scope>NUCLEOTIDE SEQUENCE [LARGE SCALE GENOMIC DNA]</scope>
    <source>
        <strain evidence="4 5">LY1</strain>
    </source>
</reference>
<feature type="transmembrane region" description="Helical" evidence="2">
    <location>
        <begin position="93"/>
        <end position="112"/>
    </location>
</feature>
<dbReference type="AlphaFoldDB" id="A0A074KYH3"/>
<keyword evidence="2" id="KW-1133">Transmembrane helix</keyword>
<comment type="caution">
    <text evidence="4">The sequence shown here is derived from an EMBL/GenBank/DDBJ whole genome shotgun (WGS) entry which is preliminary data.</text>
</comment>
<proteinExistence type="predicted"/>
<accession>A0A074KYH3</accession>
<keyword evidence="2" id="KW-0812">Transmembrane</keyword>
<name>A0A074KYH3_9BACT</name>
<dbReference type="RefSeq" id="WP_035072710.1">
    <property type="nucleotide sequence ID" value="NZ_JMIH01000016.1"/>
</dbReference>
<evidence type="ECO:0000256" key="1">
    <source>
        <dbReference type="SAM" id="MobiDB-lite"/>
    </source>
</evidence>
<feature type="domain" description="SPOR" evidence="3">
    <location>
        <begin position="163"/>
        <end position="241"/>
    </location>
</feature>
<feature type="compositionally biased region" description="Basic and acidic residues" evidence="1">
    <location>
        <begin position="1"/>
        <end position="20"/>
    </location>
</feature>
<keyword evidence="2" id="KW-0472">Membrane</keyword>
<evidence type="ECO:0000313" key="5">
    <source>
        <dbReference type="Proteomes" id="UP000027821"/>
    </source>
</evidence>
<protein>
    <recommendedName>
        <fullName evidence="3">SPOR domain-containing protein</fullName>
    </recommendedName>
</protein>
<evidence type="ECO:0000259" key="3">
    <source>
        <dbReference type="PROSITE" id="PS51724"/>
    </source>
</evidence>
<organism evidence="4 5">
    <name type="scientific">Anditalea andensis</name>
    <dbReference type="NCBI Taxonomy" id="1048983"/>
    <lineage>
        <taxon>Bacteria</taxon>
        <taxon>Pseudomonadati</taxon>
        <taxon>Bacteroidota</taxon>
        <taxon>Cytophagia</taxon>
        <taxon>Cytophagales</taxon>
        <taxon>Cytophagaceae</taxon>
        <taxon>Anditalea</taxon>
    </lineage>
</organism>
<dbReference type="Proteomes" id="UP000027821">
    <property type="component" value="Unassembled WGS sequence"/>
</dbReference>
<feature type="compositionally biased region" description="Polar residues" evidence="1">
    <location>
        <begin position="30"/>
        <end position="39"/>
    </location>
</feature>
<keyword evidence="5" id="KW-1185">Reference proteome</keyword>